<feature type="active site" description="Nucleophile" evidence="4">
    <location>
        <position position="351"/>
    </location>
</feature>
<dbReference type="InterPro" id="IPR010280">
    <property type="entry name" value="U5_MeTrfase_fam"/>
</dbReference>
<evidence type="ECO:0000313" key="7">
    <source>
        <dbReference type="EMBL" id="MVA75735.1"/>
    </source>
</evidence>
<dbReference type="EMBL" id="WPCU01000005">
    <property type="protein sequence ID" value="MVA75735.1"/>
    <property type="molecule type" value="Genomic_DNA"/>
</dbReference>
<dbReference type="Pfam" id="PF01938">
    <property type="entry name" value="TRAM"/>
    <property type="match status" value="1"/>
</dbReference>
<evidence type="ECO:0000313" key="8">
    <source>
        <dbReference type="Proteomes" id="UP000435304"/>
    </source>
</evidence>
<feature type="region of interest" description="Disordered" evidence="5">
    <location>
        <begin position="159"/>
        <end position="183"/>
    </location>
</feature>
<dbReference type="InterPro" id="IPR030391">
    <property type="entry name" value="MeTrfase_TrmA_CS"/>
</dbReference>
<comment type="similarity">
    <text evidence="4">Belongs to the class I-like SAM-binding methyltransferase superfamily. RNA M5U methyltransferase family.</text>
</comment>
<reference evidence="7 8" key="1">
    <citation type="submission" date="2019-12" db="EMBL/GenBank/DDBJ databases">
        <title>Auraticoccus cholistani sp. nov., an actinomycete isolated from soil of Cholistan desert.</title>
        <authorList>
            <person name="Cheema M.T."/>
        </authorList>
    </citation>
    <scope>NUCLEOTIDE SEQUENCE [LARGE SCALE GENOMIC DNA]</scope>
    <source>
        <strain evidence="7 8">F435</strain>
    </source>
</reference>
<comment type="caution">
    <text evidence="7">The sequence shown here is derived from an EMBL/GenBank/DDBJ whole genome shotgun (WGS) entry which is preliminary data.</text>
</comment>
<dbReference type="AlphaFoldDB" id="A0A6A9UVN0"/>
<evidence type="ECO:0000256" key="2">
    <source>
        <dbReference type="ARBA" id="ARBA00022679"/>
    </source>
</evidence>
<dbReference type="GO" id="GO:0070475">
    <property type="term" value="P:rRNA base methylation"/>
    <property type="evidence" value="ECO:0007669"/>
    <property type="project" value="TreeGrafter"/>
</dbReference>
<keyword evidence="2 4" id="KW-0808">Transferase</keyword>
<feature type="domain" description="TRAM" evidence="6">
    <location>
        <begin position="4"/>
        <end position="64"/>
    </location>
</feature>
<feature type="binding site" evidence="4">
    <location>
        <position position="229"/>
    </location>
    <ligand>
        <name>S-adenosyl-L-methionine</name>
        <dbReference type="ChEBI" id="CHEBI:59789"/>
    </ligand>
</feature>
<name>A0A6A9UVN0_9ACTN</name>
<organism evidence="7 8">
    <name type="scientific">Auraticoccus cholistanensis</name>
    <dbReference type="NCBI Taxonomy" id="2656650"/>
    <lineage>
        <taxon>Bacteria</taxon>
        <taxon>Bacillati</taxon>
        <taxon>Actinomycetota</taxon>
        <taxon>Actinomycetes</taxon>
        <taxon>Propionibacteriales</taxon>
        <taxon>Propionibacteriaceae</taxon>
        <taxon>Auraticoccus</taxon>
    </lineage>
</organism>
<dbReference type="PROSITE" id="PS50926">
    <property type="entry name" value="TRAM"/>
    <property type="match status" value="1"/>
</dbReference>
<gene>
    <name evidence="7" type="ORF">GC722_06810</name>
</gene>
<evidence type="ECO:0000259" key="6">
    <source>
        <dbReference type="PROSITE" id="PS50926"/>
    </source>
</evidence>
<feature type="binding site" evidence="4">
    <location>
        <position position="279"/>
    </location>
    <ligand>
        <name>S-adenosyl-L-methionine</name>
        <dbReference type="ChEBI" id="CHEBI:59789"/>
    </ligand>
</feature>
<evidence type="ECO:0000256" key="4">
    <source>
        <dbReference type="PROSITE-ProRule" id="PRU01024"/>
    </source>
</evidence>
<dbReference type="Gene3D" id="3.40.50.150">
    <property type="entry name" value="Vaccinia Virus protein VP39"/>
    <property type="match status" value="2"/>
</dbReference>
<accession>A0A6A9UVN0</accession>
<dbReference type="Proteomes" id="UP000435304">
    <property type="component" value="Unassembled WGS sequence"/>
</dbReference>
<keyword evidence="3 4" id="KW-0949">S-adenosyl-L-methionine</keyword>
<dbReference type="SUPFAM" id="SSF50249">
    <property type="entry name" value="Nucleic acid-binding proteins"/>
    <property type="match status" value="1"/>
</dbReference>
<proteinExistence type="inferred from homology"/>
<keyword evidence="8" id="KW-1185">Reference proteome</keyword>
<dbReference type="PANTHER" id="PTHR11061">
    <property type="entry name" value="RNA M5U METHYLTRANSFERASE"/>
    <property type="match status" value="1"/>
</dbReference>
<dbReference type="Pfam" id="PF05958">
    <property type="entry name" value="tRNA_U5-meth_tr"/>
    <property type="match status" value="1"/>
</dbReference>
<dbReference type="PROSITE" id="PS51687">
    <property type="entry name" value="SAM_MT_RNA_M5U"/>
    <property type="match status" value="1"/>
</dbReference>
<dbReference type="InterPro" id="IPR029063">
    <property type="entry name" value="SAM-dependent_MTases_sf"/>
</dbReference>
<dbReference type="InterPro" id="IPR012340">
    <property type="entry name" value="NA-bd_OB-fold"/>
</dbReference>
<dbReference type="Gene3D" id="2.40.50.1070">
    <property type="match status" value="1"/>
</dbReference>
<dbReference type="Gene3D" id="2.40.50.140">
    <property type="entry name" value="Nucleic acid-binding proteins"/>
    <property type="match status" value="1"/>
</dbReference>
<dbReference type="GO" id="GO:0070041">
    <property type="term" value="F:rRNA (uridine-C5-)-methyltransferase activity"/>
    <property type="evidence" value="ECO:0007669"/>
    <property type="project" value="TreeGrafter"/>
</dbReference>
<dbReference type="PROSITE" id="PS01231">
    <property type="entry name" value="TRMA_2"/>
    <property type="match status" value="1"/>
</dbReference>
<evidence type="ECO:0000256" key="1">
    <source>
        <dbReference type="ARBA" id="ARBA00022603"/>
    </source>
</evidence>
<dbReference type="RefSeq" id="WP_331714471.1">
    <property type="nucleotide sequence ID" value="NZ_WPCU01000005.1"/>
</dbReference>
<evidence type="ECO:0000256" key="3">
    <source>
        <dbReference type="ARBA" id="ARBA00022691"/>
    </source>
</evidence>
<keyword evidence="1 4" id="KW-0489">Methyltransferase</keyword>
<dbReference type="InterPro" id="IPR002792">
    <property type="entry name" value="TRAM_dom"/>
</dbReference>
<evidence type="ECO:0000256" key="5">
    <source>
        <dbReference type="SAM" id="MobiDB-lite"/>
    </source>
</evidence>
<dbReference type="CDD" id="cd02440">
    <property type="entry name" value="AdoMet_MTases"/>
    <property type="match status" value="1"/>
</dbReference>
<sequence>MSTEAGPGALVGPVEVGPVAHGGHCVARHEGRVVFVRHTAPGELVTVRLTDTSHDRFWRGDAVEVLRPAPGRVPRPCPVSGPGRCGGCDFQHLDLPTQRRLKADVVAEQLQRLAGLERQVVVEPVPGDEGGLGWRTRMRYHADADGVLALRRHRSHDLEPVPAQGCPISDPRSRPERTGWRPGATVETAVDSEGSVTTLVDGERTDGPALLHQQVDDARLAVSADGFWQVHTGAAQTLVDVVLEGLQPQPGERAFDLYCGVGLFAVALARRGVQVWGVESGRAAVAHARRNLAAVGAEGSRATAGKVAQVLRRLPARTDLVVLDPPRTGAGPAVVREVLARRPRRIAYVACDPAALARDLRTAVDAGWQLTSLRAFDLFPMTAHVECVAVLAPPA</sequence>
<feature type="binding site" evidence="4">
    <location>
        <position position="324"/>
    </location>
    <ligand>
        <name>S-adenosyl-L-methionine</name>
        <dbReference type="ChEBI" id="CHEBI:59789"/>
    </ligand>
</feature>
<dbReference type="PANTHER" id="PTHR11061:SF30">
    <property type="entry name" value="TRNA (URACIL(54)-C(5))-METHYLTRANSFERASE"/>
    <property type="match status" value="1"/>
</dbReference>
<dbReference type="SUPFAM" id="SSF53335">
    <property type="entry name" value="S-adenosyl-L-methionine-dependent methyltransferases"/>
    <property type="match status" value="1"/>
</dbReference>
<protein>
    <submittedName>
        <fullName evidence="7">Methyltransferase</fullName>
    </submittedName>
</protein>
<feature type="binding site" evidence="4">
    <location>
        <position position="258"/>
    </location>
    <ligand>
        <name>S-adenosyl-L-methionine</name>
        <dbReference type="ChEBI" id="CHEBI:59789"/>
    </ligand>
</feature>